<gene>
    <name evidence="1" type="ORF">KL86DES1_22101</name>
</gene>
<evidence type="ECO:0000313" key="1">
    <source>
        <dbReference type="EMBL" id="SCM74700.1"/>
    </source>
</evidence>
<protein>
    <submittedName>
        <fullName evidence="1">Uncharacterized protein</fullName>
    </submittedName>
</protein>
<name>A0A212LB30_9BACT</name>
<sequence>MIMPEKLLILAVLELLIVTVPGRAPFLSCARPPPPLNDVWVPPEKNENEFQSPSGFKWLPRKSQAARNFFCSFVTYLAKT</sequence>
<dbReference type="AlphaFoldDB" id="A0A212LB30"/>
<proteinExistence type="predicted"/>
<accession>A0A212LB30</accession>
<organism evidence="1">
    <name type="scientific">uncultured Desulfovibrio sp</name>
    <dbReference type="NCBI Taxonomy" id="167968"/>
    <lineage>
        <taxon>Bacteria</taxon>
        <taxon>Pseudomonadati</taxon>
        <taxon>Thermodesulfobacteriota</taxon>
        <taxon>Desulfovibrionia</taxon>
        <taxon>Desulfovibrionales</taxon>
        <taxon>Desulfovibrionaceae</taxon>
        <taxon>Desulfovibrio</taxon>
        <taxon>environmental samples</taxon>
    </lineage>
</organism>
<reference evidence="1" key="1">
    <citation type="submission" date="2016-08" db="EMBL/GenBank/DDBJ databases">
        <authorList>
            <person name="Seilhamer J.J."/>
        </authorList>
    </citation>
    <scope>NUCLEOTIDE SEQUENCE</scope>
    <source>
        <strain evidence="1">86-1</strain>
    </source>
</reference>
<dbReference type="EMBL" id="FMJC01000002">
    <property type="protein sequence ID" value="SCM74700.1"/>
    <property type="molecule type" value="Genomic_DNA"/>
</dbReference>